<feature type="chain" id="PRO_5003708662" evidence="1">
    <location>
        <begin position="23"/>
        <end position="296"/>
    </location>
</feature>
<protein>
    <submittedName>
        <fullName evidence="2">Uncharacterized protein</fullName>
    </submittedName>
</protein>
<evidence type="ECO:0000313" key="2">
    <source>
        <dbReference type="EMBL" id="AFO50679.1"/>
    </source>
</evidence>
<dbReference type="PATRIC" id="fig|1196325.3.peg.4806"/>
<dbReference type="InterPro" id="IPR010239">
    <property type="entry name" value="CHP02001"/>
</dbReference>
<name>I7CFL4_PSEPT</name>
<sequence>MKRALQMALMGATLAPWMVCQAITLNDDFSLDLTVGAYSDYHSRGMSQTQGDPAIQGSARLSHSSGLYAGIWSSNVDYGYDSKTRQEIDYYVGYFWQATDDISLDLTYYQYEYPKEGALNNSETYAKLTAYGAYVGGYYSNDLYGDQSYFYSFVGYETTLPMEVGLDLRYGKVDFKDDTFFSRDEKARSSYNEWQVTVSVRRIHLPNSSFKGDGVRVFLSGRNHPYRQDFHAPTKLLSETLQSPGRSGMPATWGDRIQCRHRPRHQRQCHPQMDAALSRPACNNLAASLRPVKSRT</sequence>
<proteinExistence type="predicted"/>
<dbReference type="Proteomes" id="UP000006503">
    <property type="component" value="Chromosome"/>
</dbReference>
<dbReference type="AlphaFoldDB" id="I7CFL4"/>
<accession>I7CFL4</accession>
<dbReference type="NCBIfam" id="TIGR02001">
    <property type="entry name" value="gcw_chp"/>
    <property type="match status" value="1"/>
</dbReference>
<reference evidence="3" key="1">
    <citation type="journal article" date="2013" name="Microb. Biotechnol.">
        <title>Metabolic potential of the organic-solvent tolerant Pseudomonas putida DOT-T1E deduced from its annotated genome.</title>
        <authorList>
            <person name="Udaondo Z."/>
            <person name="Molina L."/>
            <person name="Daniels C."/>
            <person name="Gomez M.J."/>
            <person name="Molina-Henares M.A."/>
            <person name="Matilla M.A."/>
            <person name="Roca A."/>
            <person name="Fernandez M."/>
            <person name="Duque E."/>
            <person name="Segura A."/>
            <person name="Ramos J.L."/>
        </authorList>
    </citation>
    <scope>NUCLEOTIDE SEQUENCE [LARGE SCALE GENOMIC DNA]</scope>
    <source>
        <strain evidence="3">DOT-T1E</strain>
    </source>
</reference>
<dbReference type="EMBL" id="CP003734">
    <property type="protein sequence ID" value="AFO50679.1"/>
    <property type="molecule type" value="Genomic_DNA"/>
</dbReference>
<dbReference type="KEGG" id="ppx:T1E_4853"/>
<dbReference type="Pfam" id="PF09694">
    <property type="entry name" value="Gcw_chp"/>
    <property type="match status" value="1"/>
</dbReference>
<evidence type="ECO:0000256" key="1">
    <source>
        <dbReference type="SAM" id="SignalP"/>
    </source>
</evidence>
<feature type="signal peptide" evidence="1">
    <location>
        <begin position="1"/>
        <end position="22"/>
    </location>
</feature>
<gene>
    <name evidence="2" type="ordered locus">T1E_4853</name>
</gene>
<evidence type="ECO:0000313" key="3">
    <source>
        <dbReference type="Proteomes" id="UP000006503"/>
    </source>
</evidence>
<dbReference type="HOGENOM" id="CLU_939637_0_0_6"/>
<organism evidence="2 3">
    <name type="scientific">Pseudomonas putida (strain DOT-T1E)</name>
    <dbReference type="NCBI Taxonomy" id="1196325"/>
    <lineage>
        <taxon>Bacteria</taxon>
        <taxon>Pseudomonadati</taxon>
        <taxon>Pseudomonadota</taxon>
        <taxon>Gammaproteobacteria</taxon>
        <taxon>Pseudomonadales</taxon>
        <taxon>Pseudomonadaceae</taxon>
        <taxon>Pseudomonas</taxon>
    </lineage>
</organism>
<keyword evidence="1" id="KW-0732">Signal</keyword>